<organism evidence="2 4">
    <name type="scientific">Legionella cincinnatiensis</name>
    <dbReference type="NCBI Taxonomy" id="28085"/>
    <lineage>
        <taxon>Bacteria</taxon>
        <taxon>Pseudomonadati</taxon>
        <taxon>Pseudomonadota</taxon>
        <taxon>Gammaproteobacteria</taxon>
        <taxon>Legionellales</taxon>
        <taxon>Legionellaceae</taxon>
        <taxon>Legionella</taxon>
    </lineage>
</organism>
<evidence type="ECO:0000313" key="4">
    <source>
        <dbReference type="Proteomes" id="UP000255316"/>
    </source>
</evidence>
<gene>
    <name evidence="1" type="ORF">Lcin_0958</name>
    <name evidence="2" type="ORF">NCTC12438_00087</name>
</gene>
<dbReference type="EMBL" id="LNXX01000007">
    <property type="protein sequence ID" value="KTC92179.1"/>
    <property type="molecule type" value="Genomic_DNA"/>
</dbReference>
<name>A0A378IEW0_9GAMM</name>
<reference evidence="2 4" key="2">
    <citation type="submission" date="2018-06" db="EMBL/GenBank/DDBJ databases">
        <authorList>
            <consortium name="Pathogen Informatics"/>
            <person name="Doyle S."/>
        </authorList>
    </citation>
    <scope>NUCLEOTIDE SEQUENCE [LARGE SCALE GENOMIC DNA]</scope>
    <source>
        <strain evidence="2 4">NCTC12438</strain>
    </source>
</reference>
<dbReference type="Proteomes" id="UP000054854">
    <property type="component" value="Unassembled WGS sequence"/>
</dbReference>
<dbReference type="Proteomes" id="UP000255316">
    <property type="component" value="Unassembled WGS sequence"/>
</dbReference>
<dbReference type="EMBL" id="UGNX01000001">
    <property type="protein sequence ID" value="STX33516.1"/>
    <property type="molecule type" value="Genomic_DNA"/>
</dbReference>
<sequence length="51" mass="5996">MVLTLQIDCSRLILGGTRNVFANQKSVFEYFLITHPKIVYKNRRFTALELH</sequence>
<evidence type="ECO:0000313" key="1">
    <source>
        <dbReference type="EMBL" id="KTC92179.1"/>
    </source>
</evidence>
<evidence type="ECO:0000313" key="3">
    <source>
        <dbReference type="Proteomes" id="UP000054854"/>
    </source>
</evidence>
<keyword evidence="3" id="KW-1185">Reference proteome</keyword>
<evidence type="ECO:0000313" key="2">
    <source>
        <dbReference type="EMBL" id="STX33516.1"/>
    </source>
</evidence>
<reference evidence="1 3" key="1">
    <citation type="submission" date="2015-11" db="EMBL/GenBank/DDBJ databases">
        <title>Genomic analysis of 38 Legionella species identifies large and diverse effector repertoires.</title>
        <authorList>
            <person name="Burstein D."/>
            <person name="Amaro F."/>
            <person name="Zusman T."/>
            <person name="Lifshitz Z."/>
            <person name="Cohen O."/>
            <person name="Gilbert J.A."/>
            <person name="Pupko T."/>
            <person name="Shuman H.A."/>
            <person name="Segal G."/>
        </authorList>
    </citation>
    <scope>NUCLEOTIDE SEQUENCE [LARGE SCALE GENOMIC DNA]</scope>
    <source>
        <strain evidence="1 3">CDC#72-OH-14</strain>
    </source>
</reference>
<accession>A0A378IEW0</accession>
<protein>
    <submittedName>
        <fullName evidence="2">Uncharacterized protein</fullName>
    </submittedName>
</protein>
<dbReference type="STRING" id="28085.Lcin_0958"/>
<proteinExistence type="predicted"/>
<dbReference type="AlphaFoldDB" id="A0A378IEW0"/>